<evidence type="ECO:0000256" key="4">
    <source>
        <dbReference type="SAM" id="SignalP"/>
    </source>
</evidence>
<dbReference type="EMBL" id="RXIC02000021">
    <property type="protein sequence ID" value="KAB1218559.1"/>
    <property type="molecule type" value="Genomic_DNA"/>
</dbReference>
<evidence type="ECO:0000256" key="1">
    <source>
        <dbReference type="ARBA" id="ARBA00022729"/>
    </source>
</evidence>
<dbReference type="PANTHER" id="PTHR36710">
    <property type="entry name" value="PECTINESTERASE INHIBITOR-LIKE"/>
    <property type="match status" value="1"/>
</dbReference>
<dbReference type="OrthoDB" id="764172at2759"/>
<proteinExistence type="inferred from homology"/>
<feature type="domain" description="Pectinesterase inhibitor" evidence="5">
    <location>
        <begin position="38"/>
        <end position="128"/>
    </location>
</feature>
<evidence type="ECO:0000256" key="2">
    <source>
        <dbReference type="ARBA" id="ARBA00023157"/>
    </source>
</evidence>
<reference evidence="6 7" key="1">
    <citation type="journal article" date="2019" name="Plant Biotechnol. J.">
        <title>The red bayberry genome and genetic basis of sex determination.</title>
        <authorList>
            <person name="Jia H.M."/>
            <person name="Jia H.J."/>
            <person name="Cai Q.L."/>
            <person name="Wang Y."/>
            <person name="Zhao H.B."/>
            <person name="Yang W.F."/>
            <person name="Wang G.Y."/>
            <person name="Li Y.H."/>
            <person name="Zhan D.L."/>
            <person name="Shen Y.T."/>
            <person name="Niu Q.F."/>
            <person name="Chang L."/>
            <person name="Qiu J."/>
            <person name="Zhao L."/>
            <person name="Xie H.B."/>
            <person name="Fu W.Y."/>
            <person name="Jin J."/>
            <person name="Li X.W."/>
            <person name="Jiao Y."/>
            <person name="Zhou C.C."/>
            <person name="Tu T."/>
            <person name="Chai C.Y."/>
            <person name="Gao J.L."/>
            <person name="Fan L.J."/>
            <person name="van de Weg E."/>
            <person name="Wang J.Y."/>
            <person name="Gao Z.S."/>
        </authorList>
    </citation>
    <scope>NUCLEOTIDE SEQUENCE [LARGE SCALE GENOMIC DNA]</scope>
    <source>
        <tissue evidence="6">Leaves</tissue>
    </source>
</reference>
<dbReference type="PANTHER" id="PTHR36710:SF18">
    <property type="entry name" value="PECTINESTERASE INHIBITOR 5-RELATED"/>
    <property type="match status" value="1"/>
</dbReference>
<comment type="caution">
    <text evidence="6">The sequence shown here is derived from an EMBL/GenBank/DDBJ whole genome shotgun (WGS) entry which is preliminary data.</text>
</comment>
<dbReference type="InterPro" id="IPR035513">
    <property type="entry name" value="Invertase/methylesterase_inhib"/>
</dbReference>
<dbReference type="Gene3D" id="1.20.140.40">
    <property type="entry name" value="Invertase/pectin methylesterase inhibitor family protein"/>
    <property type="match status" value="1"/>
</dbReference>
<dbReference type="NCBIfam" id="TIGR01614">
    <property type="entry name" value="PME_inhib"/>
    <property type="match status" value="1"/>
</dbReference>
<dbReference type="AlphaFoldDB" id="A0A6A1VZZ2"/>
<feature type="chain" id="PRO_5025526570" evidence="4">
    <location>
        <begin position="27"/>
        <end position="178"/>
    </location>
</feature>
<keyword evidence="7" id="KW-1185">Reference proteome</keyword>
<evidence type="ECO:0000313" key="7">
    <source>
        <dbReference type="Proteomes" id="UP000516437"/>
    </source>
</evidence>
<keyword evidence="2" id="KW-1015">Disulfide bond</keyword>
<evidence type="ECO:0000259" key="5">
    <source>
        <dbReference type="Pfam" id="PF04043"/>
    </source>
</evidence>
<organism evidence="6 7">
    <name type="scientific">Morella rubra</name>
    <name type="common">Chinese bayberry</name>
    <dbReference type="NCBI Taxonomy" id="262757"/>
    <lineage>
        <taxon>Eukaryota</taxon>
        <taxon>Viridiplantae</taxon>
        <taxon>Streptophyta</taxon>
        <taxon>Embryophyta</taxon>
        <taxon>Tracheophyta</taxon>
        <taxon>Spermatophyta</taxon>
        <taxon>Magnoliopsida</taxon>
        <taxon>eudicotyledons</taxon>
        <taxon>Gunneridae</taxon>
        <taxon>Pentapetalae</taxon>
        <taxon>rosids</taxon>
        <taxon>fabids</taxon>
        <taxon>Fagales</taxon>
        <taxon>Myricaceae</taxon>
        <taxon>Morella</taxon>
    </lineage>
</organism>
<dbReference type="Pfam" id="PF04043">
    <property type="entry name" value="PMEI"/>
    <property type="match status" value="1"/>
</dbReference>
<evidence type="ECO:0000256" key="3">
    <source>
        <dbReference type="ARBA" id="ARBA00038471"/>
    </source>
</evidence>
<dbReference type="Proteomes" id="UP000516437">
    <property type="component" value="Chromosome 3"/>
</dbReference>
<sequence>MAIKLSVSLSLLMISAVLSLLHPSESRGIASGEKGKPLITKTCSRTEFPDICTSTLESDPRSLNADLTGLSRIALELVEAKANEAAVVAYKLLNSAPDYPTWSDRSACFYSYNSTVYRIKQEGLQDFDARKYDKVGVLNQVNGEILHCNTLNVPELKDSNTIISRFITDVKKILSFLS</sequence>
<evidence type="ECO:0000313" key="6">
    <source>
        <dbReference type="EMBL" id="KAB1218559.1"/>
    </source>
</evidence>
<keyword evidence="1 4" id="KW-0732">Signal</keyword>
<accession>A0A6A1VZZ2</accession>
<dbReference type="GO" id="GO:0004857">
    <property type="term" value="F:enzyme inhibitor activity"/>
    <property type="evidence" value="ECO:0007669"/>
    <property type="project" value="InterPro"/>
</dbReference>
<dbReference type="SUPFAM" id="SSF101148">
    <property type="entry name" value="Plant invertase/pectin methylesterase inhibitor"/>
    <property type="match status" value="1"/>
</dbReference>
<name>A0A6A1VZZ2_9ROSI</name>
<comment type="similarity">
    <text evidence="3">Belongs to the PMEI family.</text>
</comment>
<protein>
    <submittedName>
        <fullName evidence="6">Pectinesterase inhibitor</fullName>
    </submittedName>
</protein>
<feature type="signal peptide" evidence="4">
    <location>
        <begin position="1"/>
        <end position="26"/>
    </location>
</feature>
<dbReference type="InterPro" id="IPR052421">
    <property type="entry name" value="PCW_Enzyme_Inhibitor"/>
</dbReference>
<dbReference type="InterPro" id="IPR006501">
    <property type="entry name" value="Pectinesterase_inhib_dom"/>
</dbReference>
<gene>
    <name evidence="6" type="ORF">CJ030_MR3G026439</name>
</gene>